<dbReference type="AlphaFoldDB" id="S8CQ27"/>
<dbReference type="Proteomes" id="UP000015453">
    <property type="component" value="Unassembled WGS sequence"/>
</dbReference>
<dbReference type="PANTHER" id="PTHR47067">
    <property type="entry name" value="TPX2 (TARGETING PROTEIN FOR XKLP2) PROTEIN FAMILY-RELATED"/>
    <property type="match status" value="1"/>
</dbReference>
<evidence type="ECO:0000313" key="2">
    <source>
        <dbReference type="Proteomes" id="UP000015453"/>
    </source>
</evidence>
<feature type="non-terminal residue" evidence="1">
    <location>
        <position position="73"/>
    </location>
</feature>
<dbReference type="InterPro" id="IPR044216">
    <property type="entry name" value="WDL7"/>
</dbReference>
<accession>S8CQ27</accession>
<evidence type="ECO:0000313" key="1">
    <source>
        <dbReference type="EMBL" id="EPS66931.1"/>
    </source>
</evidence>
<reference evidence="1 2" key="1">
    <citation type="journal article" date="2013" name="BMC Genomics">
        <title>The miniature genome of a carnivorous plant Genlisea aurea contains a low number of genes and short non-coding sequences.</title>
        <authorList>
            <person name="Leushkin E.V."/>
            <person name="Sutormin R.A."/>
            <person name="Nabieva E.R."/>
            <person name="Penin A.A."/>
            <person name="Kondrashov A.S."/>
            <person name="Logacheva M.D."/>
        </authorList>
    </citation>
    <scope>NUCLEOTIDE SEQUENCE [LARGE SCALE GENOMIC DNA]</scope>
</reference>
<dbReference type="PANTHER" id="PTHR47067:SF6">
    <property type="entry name" value="PROTEIN WVD2-LIKE 7"/>
    <property type="match status" value="1"/>
</dbReference>
<keyword evidence="2" id="KW-1185">Reference proteome</keyword>
<protein>
    <submittedName>
        <fullName evidence="1">Uncharacterized protein</fullName>
    </submittedName>
</protein>
<dbReference type="EMBL" id="AUSU01003395">
    <property type="protein sequence ID" value="EPS66931.1"/>
    <property type="molecule type" value="Genomic_DNA"/>
</dbReference>
<gene>
    <name evidence="1" type="ORF">M569_07847</name>
</gene>
<sequence length="73" mass="8197">QIVLSGSVSFGKFESEELSWERRSSFSRNKYLDEVNQCSKPGSVIAKKAYFEAHFKKKGIRGLGLGSNPDQNQ</sequence>
<comment type="caution">
    <text evidence="1">The sequence shown here is derived from an EMBL/GenBank/DDBJ whole genome shotgun (WGS) entry which is preliminary data.</text>
</comment>
<name>S8CQ27_9LAMI</name>
<dbReference type="OrthoDB" id="621651at2759"/>
<organism evidence="1 2">
    <name type="scientific">Genlisea aurea</name>
    <dbReference type="NCBI Taxonomy" id="192259"/>
    <lineage>
        <taxon>Eukaryota</taxon>
        <taxon>Viridiplantae</taxon>
        <taxon>Streptophyta</taxon>
        <taxon>Embryophyta</taxon>
        <taxon>Tracheophyta</taxon>
        <taxon>Spermatophyta</taxon>
        <taxon>Magnoliopsida</taxon>
        <taxon>eudicotyledons</taxon>
        <taxon>Gunneridae</taxon>
        <taxon>Pentapetalae</taxon>
        <taxon>asterids</taxon>
        <taxon>lamiids</taxon>
        <taxon>Lamiales</taxon>
        <taxon>Lentibulariaceae</taxon>
        <taxon>Genlisea</taxon>
    </lineage>
</organism>
<proteinExistence type="predicted"/>
<feature type="non-terminal residue" evidence="1">
    <location>
        <position position="1"/>
    </location>
</feature>